<gene>
    <name evidence="2" type="ORF">J3R73_005749</name>
</gene>
<keyword evidence="1" id="KW-0732">Signal</keyword>
<sequence>MNRIVRSSIAVAMLGAIAALAAPPAQAEDGRTGALLGGVAVGAVGGVLLGQALADHPAPPPPPRYIEPAPVAYDPYFDELRHLHAGCDRGSRRACIAFGEFIGVHKEREDMWRHTYPEFFQWDGY</sequence>
<feature type="chain" id="PRO_5045924104" evidence="1">
    <location>
        <begin position="28"/>
        <end position="125"/>
    </location>
</feature>
<dbReference type="Proteomes" id="UP001237448">
    <property type="component" value="Unassembled WGS sequence"/>
</dbReference>
<accession>A0ABU0FNK7</accession>
<evidence type="ECO:0000313" key="3">
    <source>
        <dbReference type="Proteomes" id="UP001237448"/>
    </source>
</evidence>
<protein>
    <submittedName>
        <fullName evidence="2">Uncharacterized protein</fullName>
    </submittedName>
</protein>
<feature type="signal peptide" evidence="1">
    <location>
        <begin position="1"/>
        <end position="27"/>
    </location>
</feature>
<proteinExistence type="predicted"/>
<reference evidence="2 3" key="1">
    <citation type="submission" date="2023-07" db="EMBL/GenBank/DDBJ databases">
        <title>Genomic Encyclopedia of Type Strains, Phase IV (KMG-IV): sequencing the most valuable type-strain genomes for metagenomic binning, comparative biology and taxonomic classification.</title>
        <authorList>
            <person name="Goeker M."/>
        </authorList>
    </citation>
    <scope>NUCLEOTIDE SEQUENCE [LARGE SCALE GENOMIC DNA]</scope>
    <source>
        <strain evidence="2 3">DSM 5896</strain>
    </source>
</reference>
<name>A0ABU0FNK7_9HYPH</name>
<evidence type="ECO:0000256" key="1">
    <source>
        <dbReference type="SAM" id="SignalP"/>
    </source>
</evidence>
<organism evidence="2 3">
    <name type="scientific">Labrys monachus</name>
    <dbReference type="NCBI Taxonomy" id="217067"/>
    <lineage>
        <taxon>Bacteria</taxon>
        <taxon>Pseudomonadati</taxon>
        <taxon>Pseudomonadota</taxon>
        <taxon>Alphaproteobacteria</taxon>
        <taxon>Hyphomicrobiales</taxon>
        <taxon>Xanthobacteraceae</taxon>
        <taxon>Labrys</taxon>
    </lineage>
</organism>
<keyword evidence="3" id="KW-1185">Reference proteome</keyword>
<dbReference type="EMBL" id="JAUSVK010000001">
    <property type="protein sequence ID" value="MDQ0395957.1"/>
    <property type="molecule type" value="Genomic_DNA"/>
</dbReference>
<evidence type="ECO:0000313" key="2">
    <source>
        <dbReference type="EMBL" id="MDQ0395957.1"/>
    </source>
</evidence>
<dbReference type="RefSeq" id="WP_307435454.1">
    <property type="nucleotide sequence ID" value="NZ_JAUSVK010000001.1"/>
</dbReference>
<comment type="caution">
    <text evidence="2">The sequence shown here is derived from an EMBL/GenBank/DDBJ whole genome shotgun (WGS) entry which is preliminary data.</text>
</comment>